<dbReference type="NCBIfam" id="NF038083">
    <property type="entry name" value="CU044_5270_fam"/>
    <property type="match status" value="1"/>
</dbReference>
<sequence length="332" mass="36569">MKDVETLREAWDGPEPPSPAAQAAARAALMARAAGRRPKRRWAMRALAVAASAVVIATGATLVQSVGGGEPTLPAANAQVVLTRIAAAVQKKDFVPPRDDQWIYTEDHMQARGKGFKRGTRFTPQTPLKNTVEEFWTRADGKRVGYMVNGKLMTTNPGARTPENTYALVAALPTDPDKLLDRFRKINAVKDKDPDGWVFQRFEVTLGQNIVPPAQEAAIFQAMAKLPGVKVDESAVDVEGRPALSVSRVLDGWRKFEILLDPATYAYRGRRETAIADHEERYPQPGFKQYTVKNGKLVPESPHVEWSIEKGVVWMMTTRTAVGVVDKAGQKL</sequence>
<dbReference type="RefSeq" id="WP_219532283.1">
    <property type="nucleotide sequence ID" value="NZ_JAHKRM010000013.1"/>
</dbReference>
<proteinExistence type="predicted"/>
<evidence type="ECO:0000256" key="1">
    <source>
        <dbReference type="SAM" id="MobiDB-lite"/>
    </source>
</evidence>
<evidence type="ECO:0000313" key="4">
    <source>
        <dbReference type="Proteomes" id="UP001597097"/>
    </source>
</evidence>
<keyword evidence="4" id="KW-1185">Reference proteome</keyword>
<evidence type="ECO:0000313" key="3">
    <source>
        <dbReference type="EMBL" id="MFD1545120.1"/>
    </source>
</evidence>
<dbReference type="EMBL" id="JBHUCM010000047">
    <property type="protein sequence ID" value="MFD1545120.1"/>
    <property type="molecule type" value="Genomic_DNA"/>
</dbReference>
<feature type="transmembrane region" description="Helical" evidence="2">
    <location>
        <begin position="42"/>
        <end position="63"/>
    </location>
</feature>
<accession>A0ABW4GQI6</accession>
<protein>
    <submittedName>
        <fullName evidence="3">CU044_5270 family protein</fullName>
    </submittedName>
</protein>
<evidence type="ECO:0000256" key="2">
    <source>
        <dbReference type="SAM" id="Phobius"/>
    </source>
</evidence>
<keyword evidence="2" id="KW-1133">Transmembrane helix</keyword>
<keyword evidence="2" id="KW-0472">Membrane</keyword>
<feature type="region of interest" description="Disordered" evidence="1">
    <location>
        <begin position="1"/>
        <end position="20"/>
    </location>
</feature>
<dbReference type="Proteomes" id="UP001597097">
    <property type="component" value="Unassembled WGS sequence"/>
</dbReference>
<keyword evidence="2" id="KW-0812">Transmembrane</keyword>
<comment type="caution">
    <text evidence="3">The sequence shown here is derived from an EMBL/GenBank/DDBJ whole genome shotgun (WGS) entry which is preliminary data.</text>
</comment>
<gene>
    <name evidence="3" type="ORF">ACFSJ0_49335</name>
</gene>
<feature type="compositionally biased region" description="Basic and acidic residues" evidence="1">
    <location>
        <begin position="1"/>
        <end position="11"/>
    </location>
</feature>
<name>A0ABW4GQI6_9ACTN</name>
<organism evidence="3 4">
    <name type="scientific">Nonomuraea guangzhouensis</name>
    <dbReference type="NCBI Taxonomy" id="1291555"/>
    <lineage>
        <taxon>Bacteria</taxon>
        <taxon>Bacillati</taxon>
        <taxon>Actinomycetota</taxon>
        <taxon>Actinomycetes</taxon>
        <taxon>Streptosporangiales</taxon>
        <taxon>Streptosporangiaceae</taxon>
        <taxon>Nonomuraea</taxon>
    </lineage>
</organism>
<reference evidence="4" key="1">
    <citation type="journal article" date="2019" name="Int. J. Syst. Evol. Microbiol.">
        <title>The Global Catalogue of Microorganisms (GCM) 10K type strain sequencing project: providing services to taxonomists for standard genome sequencing and annotation.</title>
        <authorList>
            <consortium name="The Broad Institute Genomics Platform"/>
            <consortium name="The Broad Institute Genome Sequencing Center for Infectious Disease"/>
            <person name="Wu L."/>
            <person name="Ma J."/>
        </authorList>
    </citation>
    <scope>NUCLEOTIDE SEQUENCE [LARGE SCALE GENOMIC DNA]</scope>
    <source>
        <strain evidence="4">CGMCC 1.15399</strain>
    </source>
</reference>
<dbReference type="InterPro" id="IPR047789">
    <property type="entry name" value="CU044_5270-like"/>
</dbReference>